<dbReference type="AlphaFoldDB" id="A0A377AVA3"/>
<dbReference type="InterPro" id="IPR027417">
    <property type="entry name" value="P-loop_NTPase"/>
</dbReference>
<evidence type="ECO:0000313" key="1">
    <source>
        <dbReference type="EMBL" id="STL36184.1"/>
    </source>
</evidence>
<name>A0A377AVA3_ECOLX</name>
<protein>
    <submittedName>
        <fullName evidence="1">ABC transporter ATP-binding protein/permease</fullName>
    </submittedName>
</protein>
<dbReference type="Gene3D" id="3.40.50.300">
    <property type="entry name" value="P-loop containing nucleotide triphosphate hydrolases"/>
    <property type="match status" value="1"/>
</dbReference>
<gene>
    <name evidence="1" type="primary">cydD_5</name>
    <name evidence="1" type="ORF">NCTC9962_02179</name>
</gene>
<evidence type="ECO:0000313" key="2">
    <source>
        <dbReference type="Proteomes" id="UP000254052"/>
    </source>
</evidence>
<sequence>MVTHQLEDLADWDVIWVMQDGRIIEQGRYAELSVAGGPFATLLAHRQEEI</sequence>
<keyword evidence="1" id="KW-0547">Nucleotide-binding</keyword>
<keyword evidence="1" id="KW-0067">ATP-binding</keyword>
<dbReference type="SUPFAM" id="SSF52540">
    <property type="entry name" value="P-loop containing nucleoside triphosphate hydrolases"/>
    <property type="match status" value="1"/>
</dbReference>
<organism evidence="1 2">
    <name type="scientific">Escherichia coli</name>
    <dbReference type="NCBI Taxonomy" id="562"/>
    <lineage>
        <taxon>Bacteria</taxon>
        <taxon>Pseudomonadati</taxon>
        <taxon>Pseudomonadota</taxon>
        <taxon>Gammaproteobacteria</taxon>
        <taxon>Enterobacterales</taxon>
        <taxon>Enterobacteriaceae</taxon>
        <taxon>Escherichia</taxon>
    </lineage>
</organism>
<reference evidence="1 2" key="1">
    <citation type="submission" date="2018-06" db="EMBL/GenBank/DDBJ databases">
        <authorList>
            <consortium name="Pathogen Informatics"/>
            <person name="Doyle S."/>
        </authorList>
    </citation>
    <scope>NUCLEOTIDE SEQUENCE [LARGE SCALE GENOMIC DNA]</scope>
    <source>
        <strain evidence="1 2">NCTC9962</strain>
    </source>
</reference>
<proteinExistence type="predicted"/>
<dbReference type="EMBL" id="UGED01000006">
    <property type="protein sequence ID" value="STL36184.1"/>
    <property type="molecule type" value="Genomic_DNA"/>
</dbReference>
<dbReference type="GO" id="GO:0005524">
    <property type="term" value="F:ATP binding"/>
    <property type="evidence" value="ECO:0007669"/>
    <property type="project" value="UniProtKB-KW"/>
</dbReference>
<dbReference type="Proteomes" id="UP000254052">
    <property type="component" value="Unassembled WGS sequence"/>
</dbReference>
<accession>A0A377AVA3</accession>